<dbReference type="InterPro" id="IPR011659">
    <property type="entry name" value="WD40"/>
</dbReference>
<dbReference type="Pfam" id="PF07676">
    <property type="entry name" value="PD40"/>
    <property type="match status" value="1"/>
</dbReference>
<feature type="repeat" description="WD" evidence="2">
    <location>
        <begin position="873"/>
        <end position="906"/>
    </location>
</feature>
<evidence type="ECO:0000256" key="3">
    <source>
        <dbReference type="SAM" id="MobiDB-lite"/>
    </source>
</evidence>
<evidence type="ECO:0000256" key="1">
    <source>
        <dbReference type="ARBA" id="ARBA00022737"/>
    </source>
</evidence>
<dbReference type="Pfam" id="PF00400">
    <property type="entry name" value="WD40"/>
    <property type="match status" value="3"/>
</dbReference>
<evidence type="ECO:0000313" key="5">
    <source>
        <dbReference type="EMBL" id="KLO10072.1"/>
    </source>
</evidence>
<feature type="repeat" description="WD" evidence="2">
    <location>
        <begin position="669"/>
        <end position="710"/>
    </location>
</feature>
<keyword evidence="2" id="KW-0853">WD repeat</keyword>
<protein>
    <submittedName>
        <fullName evidence="5">YVTN repeat-like/Quino protein amine dehydrogenase</fullName>
    </submittedName>
</protein>
<dbReference type="PROSITE" id="PS50082">
    <property type="entry name" value="WD_REPEATS_2"/>
    <property type="match status" value="2"/>
</dbReference>
<dbReference type="OrthoDB" id="538223at2759"/>
<dbReference type="InterPro" id="IPR001680">
    <property type="entry name" value="WD40_rpt"/>
</dbReference>
<evidence type="ECO:0000256" key="2">
    <source>
        <dbReference type="PROSITE-ProRule" id="PRU00221"/>
    </source>
</evidence>
<dbReference type="Pfam" id="PF24883">
    <property type="entry name" value="NPHP3_N"/>
    <property type="match status" value="1"/>
</dbReference>
<dbReference type="Gene3D" id="3.40.50.300">
    <property type="entry name" value="P-loop containing nucleotide triphosphate hydrolases"/>
    <property type="match status" value="1"/>
</dbReference>
<dbReference type="EMBL" id="KQ086036">
    <property type="protein sequence ID" value="KLO10072.1"/>
    <property type="molecule type" value="Genomic_DNA"/>
</dbReference>
<dbReference type="InterPro" id="IPR027417">
    <property type="entry name" value="P-loop_NTPase"/>
</dbReference>
<feature type="region of interest" description="Disordered" evidence="3">
    <location>
        <begin position="1"/>
        <end position="21"/>
    </location>
</feature>
<dbReference type="AlphaFoldDB" id="A0A0H2RET8"/>
<dbReference type="InParanoid" id="A0A0H2RET8"/>
<dbReference type="SUPFAM" id="SSF52540">
    <property type="entry name" value="P-loop containing nucleoside triphosphate hydrolases"/>
    <property type="match status" value="1"/>
</dbReference>
<keyword evidence="1" id="KW-0677">Repeat</keyword>
<sequence length="1064" mass="119612">MRDEFLKSRLAPASHSSTGLGCSEGTRRTILEEIHNWLESPVGPNIFWISGAPGSGKSAVVTSVIERLKKDRGELDVSDASDGVGCAKFFIQRTNEQLRDPRTIWRTIAFQLANLYRGIRTDILELLSKNSYKDDLQSVDVKKQFTDFIKGPLEKLSKTALSNIPVVVIDALDECNRSQTGRWSREHEDWKQFMDTLVEWTRLSSRCKLIITSRRDTEISDRLRHIVSRKCIFTVLRTGNEATPDSECIRDVRLFLKRQLEDIKLETRIRDPSWPQECDLNDLTSYAAGLFVWATLVIEFVGQKGGEPIDRLRMLMKHLRNRCAQSLVAEDLDVGQLYRRILLETLRGLNEKERDITTLVLASLVWLKAPLSCEELVKFLAPPTIYHKGHRPTTTRDSLAGHVWKAIENLAPVTIIRDNDGCLQVCHRSFLDFLEFRAVKLSQEAPSGTYESDLIFPDRSQQCARFVQSCLGLMNASLKFNICDIQTSHRPNDLCSELSHTTMPKSIPSSLAYACRYWIDHFLDIRDLGSVYANIRTYLRPFLEEHILEWIEVLSLTKSIRDVASKLRKAAENDVIERADNDLYVLMRDTSNFISTFEPAITVSAPHIYVSALSFAPGRSKILEHYGPRYNNVLSLISGRMVDWNTCVDAGSSESMPNNVALDIRITSNIGGDDIVESLAYDRGGQWIIAGSRRGQVRVWEARSGKCIAICQASHDAISFVDTVPGSGHIIAISNGIANRVHLKTGTLTAESLTPYYETKVKSVLNRYRREEFCRRSFDHFLDPHHNASDGIHALALSPDGCTVAFASREDGGAIRLWTVGKPLDAELDDTVKCVAFSPNGRIIVSSSEEGLQLWRFEGESCVPVRIGLPLRASSCHDSVTVVAFSPDGKSIATTSSGNVVRVWDIVYQDGVPSALNGEKDVNALASVIPISFKVSGDGNPKRVDFKVAPEQTQFAFRDGNETPAIGDWSYVDEDGWVRNGNELQFWLPPANRSGFWWPRNSAVIADNVTRVDFSRFMHGRDWKLCRTDASRDVNPDSGQPVGDRRIVMERHFNSISVHVPYKN</sequence>
<dbReference type="STRING" id="27342.A0A0H2RET8"/>
<gene>
    <name evidence="5" type="ORF">SCHPADRAFT_535104</name>
</gene>
<name>A0A0H2RET8_9AGAM</name>
<dbReference type="PANTHER" id="PTHR10039:SF14">
    <property type="entry name" value="NACHT DOMAIN-CONTAINING PROTEIN"/>
    <property type="match status" value="1"/>
</dbReference>
<proteinExistence type="predicted"/>
<keyword evidence="6" id="KW-1185">Reference proteome</keyword>
<dbReference type="PROSITE" id="PS51257">
    <property type="entry name" value="PROKAR_LIPOPROTEIN"/>
    <property type="match status" value="1"/>
</dbReference>
<dbReference type="InterPro" id="IPR056884">
    <property type="entry name" value="NPHP3-like_N"/>
</dbReference>
<evidence type="ECO:0000259" key="4">
    <source>
        <dbReference type="Pfam" id="PF24883"/>
    </source>
</evidence>
<organism evidence="5 6">
    <name type="scientific">Schizopora paradoxa</name>
    <dbReference type="NCBI Taxonomy" id="27342"/>
    <lineage>
        <taxon>Eukaryota</taxon>
        <taxon>Fungi</taxon>
        <taxon>Dikarya</taxon>
        <taxon>Basidiomycota</taxon>
        <taxon>Agaricomycotina</taxon>
        <taxon>Agaricomycetes</taxon>
        <taxon>Hymenochaetales</taxon>
        <taxon>Schizoporaceae</taxon>
        <taxon>Schizopora</taxon>
    </lineage>
</organism>
<dbReference type="PROSITE" id="PS50294">
    <property type="entry name" value="WD_REPEATS_REGION"/>
    <property type="match status" value="1"/>
</dbReference>
<dbReference type="SMART" id="SM00320">
    <property type="entry name" value="WD40"/>
    <property type="match status" value="4"/>
</dbReference>
<dbReference type="InterPro" id="IPR015943">
    <property type="entry name" value="WD40/YVTN_repeat-like_dom_sf"/>
</dbReference>
<dbReference type="InterPro" id="IPR036322">
    <property type="entry name" value="WD40_repeat_dom_sf"/>
</dbReference>
<dbReference type="PANTHER" id="PTHR10039">
    <property type="entry name" value="AMELOGENIN"/>
    <property type="match status" value="1"/>
</dbReference>
<dbReference type="Gene3D" id="2.130.10.10">
    <property type="entry name" value="YVTN repeat-like/Quinoprotein amine dehydrogenase"/>
    <property type="match status" value="2"/>
</dbReference>
<dbReference type="SUPFAM" id="SSF50978">
    <property type="entry name" value="WD40 repeat-like"/>
    <property type="match status" value="1"/>
</dbReference>
<dbReference type="Proteomes" id="UP000053477">
    <property type="component" value="Unassembled WGS sequence"/>
</dbReference>
<evidence type="ECO:0000313" key="6">
    <source>
        <dbReference type="Proteomes" id="UP000053477"/>
    </source>
</evidence>
<feature type="domain" description="Nephrocystin 3-like N-terminal" evidence="4">
    <location>
        <begin position="27"/>
        <end position="214"/>
    </location>
</feature>
<reference evidence="5 6" key="1">
    <citation type="submission" date="2015-04" db="EMBL/GenBank/DDBJ databases">
        <title>Complete genome sequence of Schizopora paradoxa KUC8140, a cosmopolitan wood degrader in East Asia.</title>
        <authorList>
            <consortium name="DOE Joint Genome Institute"/>
            <person name="Min B."/>
            <person name="Park H."/>
            <person name="Jang Y."/>
            <person name="Kim J.-J."/>
            <person name="Kim K.H."/>
            <person name="Pangilinan J."/>
            <person name="Lipzen A."/>
            <person name="Riley R."/>
            <person name="Grigoriev I.V."/>
            <person name="Spatafora J.W."/>
            <person name="Choi I.-G."/>
        </authorList>
    </citation>
    <scope>NUCLEOTIDE SEQUENCE [LARGE SCALE GENOMIC DNA]</scope>
    <source>
        <strain evidence="5 6">KUC8140</strain>
    </source>
</reference>
<accession>A0A0H2RET8</accession>